<comment type="caution">
    <text evidence="2">The sequence shown here is derived from an EMBL/GenBank/DDBJ whole genome shotgun (WGS) entry which is preliminary data.</text>
</comment>
<name>A0A433QNI3_9FUNG</name>
<evidence type="ECO:0000313" key="2">
    <source>
        <dbReference type="EMBL" id="RUS31327.1"/>
    </source>
</evidence>
<reference evidence="2 3" key="1">
    <citation type="journal article" date="2018" name="New Phytol.">
        <title>Phylogenomics of Endogonaceae and evolution of mycorrhizas within Mucoromycota.</title>
        <authorList>
            <person name="Chang Y."/>
            <person name="Desiro A."/>
            <person name="Na H."/>
            <person name="Sandor L."/>
            <person name="Lipzen A."/>
            <person name="Clum A."/>
            <person name="Barry K."/>
            <person name="Grigoriev I.V."/>
            <person name="Martin F.M."/>
            <person name="Stajich J.E."/>
            <person name="Smith M.E."/>
            <person name="Bonito G."/>
            <person name="Spatafora J.W."/>
        </authorList>
    </citation>
    <scope>NUCLEOTIDE SEQUENCE [LARGE SCALE GENOMIC DNA]</scope>
    <source>
        <strain evidence="2 3">AD002</strain>
    </source>
</reference>
<accession>A0A433QNI3</accession>
<feature type="compositionally biased region" description="Polar residues" evidence="1">
    <location>
        <begin position="1"/>
        <end position="10"/>
    </location>
</feature>
<protein>
    <recommendedName>
        <fullName evidence="4">Hypervirulence associated protein TUDOR domain-containing protein</fullName>
    </recommendedName>
</protein>
<dbReference type="AlphaFoldDB" id="A0A433QNI3"/>
<gene>
    <name evidence="2" type="ORF">BC938DRAFT_478054</name>
</gene>
<evidence type="ECO:0000313" key="3">
    <source>
        <dbReference type="Proteomes" id="UP000274822"/>
    </source>
</evidence>
<evidence type="ECO:0008006" key="4">
    <source>
        <dbReference type="Google" id="ProtNLM"/>
    </source>
</evidence>
<evidence type="ECO:0000256" key="1">
    <source>
        <dbReference type="SAM" id="MobiDB-lite"/>
    </source>
</evidence>
<dbReference type="EMBL" id="RBNJ01003075">
    <property type="protein sequence ID" value="RUS31327.1"/>
    <property type="molecule type" value="Genomic_DNA"/>
</dbReference>
<sequence>MTVEKSQLTEGTRVRFQPTGGRPETTGAIKRIHDERYIITGDNGEEYGVEWKDIIAIART</sequence>
<organism evidence="2 3">
    <name type="scientific">Jimgerdemannia flammicorona</name>
    <dbReference type="NCBI Taxonomy" id="994334"/>
    <lineage>
        <taxon>Eukaryota</taxon>
        <taxon>Fungi</taxon>
        <taxon>Fungi incertae sedis</taxon>
        <taxon>Mucoromycota</taxon>
        <taxon>Mucoromycotina</taxon>
        <taxon>Endogonomycetes</taxon>
        <taxon>Endogonales</taxon>
        <taxon>Endogonaceae</taxon>
        <taxon>Jimgerdemannia</taxon>
    </lineage>
</organism>
<dbReference type="Proteomes" id="UP000274822">
    <property type="component" value="Unassembled WGS sequence"/>
</dbReference>
<keyword evidence="3" id="KW-1185">Reference proteome</keyword>
<proteinExistence type="predicted"/>
<feature type="region of interest" description="Disordered" evidence="1">
    <location>
        <begin position="1"/>
        <end position="26"/>
    </location>
</feature>